<name>A0A1Y1IEP3_KLENI</name>
<dbReference type="EMBL" id="DF237247">
    <property type="protein sequence ID" value="GAQ86578.1"/>
    <property type="molecule type" value="Genomic_DNA"/>
</dbReference>
<evidence type="ECO:0000256" key="1">
    <source>
        <dbReference type="SAM" id="MobiDB-lite"/>
    </source>
</evidence>
<evidence type="ECO:0000313" key="3">
    <source>
        <dbReference type="Proteomes" id="UP000054558"/>
    </source>
</evidence>
<feature type="compositionally biased region" description="Pro residues" evidence="1">
    <location>
        <begin position="315"/>
        <end position="347"/>
    </location>
</feature>
<dbReference type="Proteomes" id="UP000054558">
    <property type="component" value="Unassembled WGS sequence"/>
</dbReference>
<sequence length="493" mass="54563">MALFTKDCRCSWVEIAKYYQRHPDGWLGLWLKSKDGLALALGFIEENVGKDWEQWLEPWLDEDNSSQVARTINEGLQGEATVLKTSLPVVEDALKVYAVFKGHTRPPSVILGDRFAKVVEDVLRRPVQESLLSILIHIVSCLPAEGLYDPRSGHTPVFLDNWLNRSFMEFVSRIIQKEVTEGEFDTTEEEDMATCITLTEGKEREAAISAEKLESYRQDYLDRMEKDGAWGTDAEVLGYAHKEDLVIIVEKGVAYSIASPYSTILGGLQPCEGLYKYAATQERPILHIKHQPGHCTYVLTPRDEALEILRGTLKPKPPPPPPGPGFTPPPGPGPGLTPPPGPSPGWTPPAADEPSHVVTGPGFDTGFLLTVNGDSNAVLVSGAMQYVEEQQFVVFVVTSIPKRHFNAGKGVFYVLAPGELARLLPDWAWNHGNFLFIGSKALTAQVQGRLRETNEDRMSLYPKVSIMLSASEASSLNPDAKETLLQFAERRSI</sequence>
<dbReference type="AlphaFoldDB" id="A0A1Y1IEP3"/>
<feature type="region of interest" description="Disordered" evidence="1">
    <location>
        <begin position="311"/>
        <end position="357"/>
    </location>
</feature>
<protein>
    <submittedName>
        <fullName evidence="2">Uncharacterized protein</fullName>
    </submittedName>
</protein>
<evidence type="ECO:0000313" key="2">
    <source>
        <dbReference type="EMBL" id="GAQ86578.1"/>
    </source>
</evidence>
<reference evidence="2 3" key="1">
    <citation type="journal article" date="2014" name="Nat. Commun.">
        <title>Klebsormidium flaccidum genome reveals primary factors for plant terrestrial adaptation.</title>
        <authorList>
            <person name="Hori K."/>
            <person name="Maruyama F."/>
            <person name="Fujisawa T."/>
            <person name="Togashi T."/>
            <person name="Yamamoto N."/>
            <person name="Seo M."/>
            <person name="Sato S."/>
            <person name="Yamada T."/>
            <person name="Mori H."/>
            <person name="Tajima N."/>
            <person name="Moriyama T."/>
            <person name="Ikeuchi M."/>
            <person name="Watanabe M."/>
            <person name="Wada H."/>
            <person name="Kobayashi K."/>
            <person name="Saito M."/>
            <person name="Masuda T."/>
            <person name="Sasaki-Sekimoto Y."/>
            <person name="Mashiguchi K."/>
            <person name="Awai K."/>
            <person name="Shimojima M."/>
            <person name="Masuda S."/>
            <person name="Iwai M."/>
            <person name="Nobusawa T."/>
            <person name="Narise T."/>
            <person name="Kondo S."/>
            <person name="Saito H."/>
            <person name="Sato R."/>
            <person name="Murakawa M."/>
            <person name="Ihara Y."/>
            <person name="Oshima-Yamada Y."/>
            <person name="Ohtaka K."/>
            <person name="Satoh M."/>
            <person name="Sonobe K."/>
            <person name="Ishii M."/>
            <person name="Ohtani R."/>
            <person name="Kanamori-Sato M."/>
            <person name="Honoki R."/>
            <person name="Miyazaki D."/>
            <person name="Mochizuki H."/>
            <person name="Umetsu J."/>
            <person name="Higashi K."/>
            <person name="Shibata D."/>
            <person name="Kamiya Y."/>
            <person name="Sato N."/>
            <person name="Nakamura Y."/>
            <person name="Tabata S."/>
            <person name="Ida S."/>
            <person name="Kurokawa K."/>
            <person name="Ohta H."/>
        </authorList>
    </citation>
    <scope>NUCLEOTIDE SEQUENCE [LARGE SCALE GENOMIC DNA]</scope>
    <source>
        <strain evidence="2 3">NIES-2285</strain>
    </source>
</reference>
<keyword evidence="3" id="KW-1185">Reference proteome</keyword>
<organism evidence="2 3">
    <name type="scientific">Klebsormidium nitens</name>
    <name type="common">Green alga</name>
    <name type="synonym">Ulothrix nitens</name>
    <dbReference type="NCBI Taxonomy" id="105231"/>
    <lineage>
        <taxon>Eukaryota</taxon>
        <taxon>Viridiplantae</taxon>
        <taxon>Streptophyta</taxon>
        <taxon>Klebsormidiophyceae</taxon>
        <taxon>Klebsormidiales</taxon>
        <taxon>Klebsormidiaceae</taxon>
        <taxon>Klebsormidium</taxon>
    </lineage>
</organism>
<gene>
    <name evidence="2" type="ORF">KFL_002980020</name>
</gene>
<proteinExistence type="predicted"/>
<accession>A0A1Y1IEP3</accession>